<name>A0A4Q7W0X5_9BURK</name>
<evidence type="ECO:0000313" key="4">
    <source>
        <dbReference type="Proteomes" id="UP000293671"/>
    </source>
</evidence>
<dbReference type="PANTHER" id="PTHR30203:SF33">
    <property type="entry name" value="BLR4455 PROTEIN"/>
    <property type="match status" value="1"/>
</dbReference>
<dbReference type="SUPFAM" id="SSF56954">
    <property type="entry name" value="Outer membrane efflux proteins (OEP)"/>
    <property type="match status" value="1"/>
</dbReference>
<feature type="signal peptide" evidence="2">
    <location>
        <begin position="1"/>
        <end position="25"/>
    </location>
</feature>
<dbReference type="Proteomes" id="UP000293671">
    <property type="component" value="Unassembled WGS sequence"/>
</dbReference>
<evidence type="ECO:0000313" key="3">
    <source>
        <dbReference type="EMBL" id="RZU02770.1"/>
    </source>
</evidence>
<dbReference type="OrthoDB" id="9770517at2"/>
<sequence length="455" mass="48761">MRTTFSPLLALLLIGCALPTPPDRAELQQQALPHAVVPPAWVGPAAAGSVAPGWVGLFQDQQLDALVTEALQYNVDLGISVARVDQAAAYARAAGAALLPQVNALARGGGEMSGDNSGLTGWALTASWELDLWGRVRASRESASQQFAATEIDLEAARLSIAAAVARGWFTATEARMREQLARETVAAHERLLQLAADRQRVGLGDELDVAQGTAALQGARDQQRQARLAIDQSRRALELLLGRYPATELQTAQRFAPLALDVPAGLPSELLERRPDVLAAERRVAAAFNRVTEAKAARLPRLSLTAGVNSVSSDLFILKDRDNPVWSAGASLMAPLFTGGALKEQVEVRNAEQREAVARYASTAQRAFGEVEESLSSGIALGERQTLLKAQIDANERAVRLSEERYRVGSADLRGVLNQRLALYGTQQQMLRVQGAQRIERVNLLVALGGAPDA</sequence>
<accession>A0A4Q7W0X5</accession>
<proteinExistence type="inferred from homology"/>
<dbReference type="GO" id="GO:0005886">
    <property type="term" value="C:plasma membrane"/>
    <property type="evidence" value="ECO:0007669"/>
    <property type="project" value="UniProtKB-SubCell"/>
</dbReference>
<dbReference type="Pfam" id="PF02321">
    <property type="entry name" value="OEP"/>
    <property type="match status" value="2"/>
</dbReference>
<feature type="chain" id="PRO_5020994411" evidence="2">
    <location>
        <begin position="26"/>
        <end position="455"/>
    </location>
</feature>
<dbReference type="Gene3D" id="1.20.1600.10">
    <property type="entry name" value="Outer membrane efflux proteins (OEP)"/>
    <property type="match status" value="1"/>
</dbReference>
<protein>
    <submittedName>
        <fullName evidence="3">NodT family efflux transporter outer membrane factor (OMF) lipoprotein</fullName>
    </submittedName>
</protein>
<evidence type="ECO:0000256" key="2">
    <source>
        <dbReference type="RuleBase" id="RU362097"/>
    </source>
</evidence>
<dbReference type="EMBL" id="SHKP01000004">
    <property type="protein sequence ID" value="RZU02770.1"/>
    <property type="molecule type" value="Genomic_DNA"/>
</dbReference>
<dbReference type="Gene3D" id="2.20.200.10">
    <property type="entry name" value="Outer membrane efflux proteins (OEP)"/>
    <property type="match status" value="1"/>
</dbReference>
<keyword evidence="2" id="KW-0812">Transmembrane</keyword>
<keyword evidence="2" id="KW-0732">Signal</keyword>
<dbReference type="InterPro" id="IPR010131">
    <property type="entry name" value="MdtP/NodT-like"/>
</dbReference>
<dbReference type="AlphaFoldDB" id="A0A4Q7W0X5"/>
<dbReference type="PROSITE" id="PS51257">
    <property type="entry name" value="PROKAR_LIPOPROTEIN"/>
    <property type="match status" value="1"/>
</dbReference>
<keyword evidence="4" id="KW-1185">Reference proteome</keyword>
<reference evidence="3 4" key="1">
    <citation type="submission" date="2019-02" db="EMBL/GenBank/DDBJ databases">
        <title>Genomic Encyclopedia of Type Strains, Phase IV (KMG-IV): sequencing the most valuable type-strain genomes for metagenomic binning, comparative biology and taxonomic classification.</title>
        <authorList>
            <person name="Goeker M."/>
        </authorList>
    </citation>
    <scope>NUCLEOTIDE SEQUENCE [LARGE SCALE GENOMIC DNA]</scope>
    <source>
        <strain evidence="3 4">DSM 19570</strain>
    </source>
</reference>
<dbReference type="PANTHER" id="PTHR30203">
    <property type="entry name" value="OUTER MEMBRANE CATION EFFLUX PROTEIN"/>
    <property type="match status" value="1"/>
</dbReference>
<gene>
    <name evidence="3" type="ORF">EV670_0799</name>
</gene>
<comment type="similarity">
    <text evidence="1 2">Belongs to the outer membrane factor (OMF) (TC 1.B.17) family.</text>
</comment>
<keyword evidence="2" id="KW-0564">Palmitate</keyword>
<keyword evidence="2" id="KW-0472">Membrane</keyword>
<dbReference type="RefSeq" id="WP_130430501.1">
    <property type="nucleotide sequence ID" value="NZ_SHKP01000004.1"/>
</dbReference>
<dbReference type="InterPro" id="IPR003423">
    <property type="entry name" value="OMP_efflux"/>
</dbReference>
<keyword evidence="2" id="KW-1134">Transmembrane beta strand</keyword>
<organism evidence="3 4">
    <name type="scientific">Rivibacter subsaxonicus</name>
    <dbReference type="NCBI Taxonomy" id="457575"/>
    <lineage>
        <taxon>Bacteria</taxon>
        <taxon>Pseudomonadati</taxon>
        <taxon>Pseudomonadota</taxon>
        <taxon>Betaproteobacteria</taxon>
        <taxon>Burkholderiales</taxon>
        <taxon>Rivibacter</taxon>
    </lineage>
</organism>
<comment type="subcellular location">
    <subcellularLocation>
        <location evidence="2">Cell membrane</location>
        <topology evidence="2">Lipid-anchor</topology>
    </subcellularLocation>
</comment>
<dbReference type="GO" id="GO:0015562">
    <property type="term" value="F:efflux transmembrane transporter activity"/>
    <property type="evidence" value="ECO:0007669"/>
    <property type="project" value="InterPro"/>
</dbReference>
<comment type="caution">
    <text evidence="3">The sequence shown here is derived from an EMBL/GenBank/DDBJ whole genome shotgun (WGS) entry which is preliminary data.</text>
</comment>
<keyword evidence="2 3" id="KW-0449">Lipoprotein</keyword>
<dbReference type="NCBIfam" id="TIGR01845">
    <property type="entry name" value="outer_NodT"/>
    <property type="match status" value="1"/>
</dbReference>
<evidence type="ECO:0000256" key="1">
    <source>
        <dbReference type="ARBA" id="ARBA00007613"/>
    </source>
</evidence>